<keyword evidence="4" id="KW-0547">Nucleotide-binding</keyword>
<evidence type="ECO:0000256" key="6">
    <source>
        <dbReference type="SAM" id="MobiDB-lite"/>
    </source>
</evidence>
<comment type="caution">
    <text evidence="8">The sequence shown here is derived from an EMBL/GenBank/DDBJ whole genome shotgun (WGS) entry which is preliminary data.</text>
</comment>
<proteinExistence type="inferred from homology"/>
<dbReference type="EMBL" id="JAHVJA010000005">
    <property type="protein sequence ID" value="MBY6140294.1"/>
    <property type="molecule type" value="Genomic_DNA"/>
</dbReference>
<dbReference type="Gene3D" id="3.40.50.300">
    <property type="entry name" value="P-loop containing nucleotide triphosphate hydrolases"/>
    <property type="match status" value="1"/>
</dbReference>
<organism evidence="8 9">
    <name type="scientific">Leisingera daeponensis</name>
    <dbReference type="NCBI Taxonomy" id="405746"/>
    <lineage>
        <taxon>Bacteria</taxon>
        <taxon>Pseudomonadati</taxon>
        <taxon>Pseudomonadota</taxon>
        <taxon>Alphaproteobacteria</taxon>
        <taxon>Rhodobacterales</taxon>
        <taxon>Roseobacteraceae</taxon>
        <taxon>Leisingera</taxon>
    </lineage>
</organism>
<dbReference type="NCBIfam" id="TIGR01727">
    <property type="entry name" value="oligo_HPY"/>
    <property type="match status" value="1"/>
</dbReference>
<evidence type="ECO:0000313" key="9">
    <source>
        <dbReference type="Proteomes" id="UP000766629"/>
    </source>
</evidence>
<dbReference type="GO" id="GO:0005524">
    <property type="term" value="F:ATP binding"/>
    <property type="evidence" value="ECO:0007669"/>
    <property type="project" value="UniProtKB-KW"/>
</dbReference>
<keyword evidence="3" id="KW-0813">Transport</keyword>
<dbReference type="PANTHER" id="PTHR43776:SF7">
    <property type="entry name" value="D,D-DIPEPTIDE TRANSPORT ATP-BINDING PROTEIN DDPF-RELATED"/>
    <property type="match status" value="1"/>
</dbReference>
<dbReference type="PROSITE" id="PS00211">
    <property type="entry name" value="ABC_TRANSPORTER_1"/>
    <property type="match status" value="1"/>
</dbReference>
<evidence type="ECO:0000256" key="2">
    <source>
        <dbReference type="ARBA" id="ARBA00005417"/>
    </source>
</evidence>
<evidence type="ECO:0000256" key="4">
    <source>
        <dbReference type="ARBA" id="ARBA00022741"/>
    </source>
</evidence>
<protein>
    <submittedName>
        <fullName evidence="8">ATP-binding cassette domain-containing protein</fullName>
    </submittedName>
</protein>
<evidence type="ECO:0000256" key="3">
    <source>
        <dbReference type="ARBA" id="ARBA00022448"/>
    </source>
</evidence>
<comment type="similarity">
    <text evidence="2">Belongs to the ABC transporter superfamily.</text>
</comment>
<evidence type="ECO:0000256" key="1">
    <source>
        <dbReference type="ARBA" id="ARBA00004417"/>
    </source>
</evidence>
<dbReference type="InterPro" id="IPR027417">
    <property type="entry name" value="P-loop_NTPase"/>
</dbReference>
<keyword evidence="5 8" id="KW-0067">ATP-binding</keyword>
<dbReference type="SUPFAM" id="SSF52540">
    <property type="entry name" value="P-loop containing nucleoside triphosphate hydrolases"/>
    <property type="match status" value="1"/>
</dbReference>
<feature type="region of interest" description="Disordered" evidence="6">
    <location>
        <begin position="334"/>
        <end position="364"/>
    </location>
</feature>
<dbReference type="PROSITE" id="PS50893">
    <property type="entry name" value="ABC_TRANSPORTER_2"/>
    <property type="match status" value="1"/>
</dbReference>
<dbReference type="InterPro" id="IPR050319">
    <property type="entry name" value="ABC_transp_ATP-bind"/>
</dbReference>
<dbReference type="InterPro" id="IPR017871">
    <property type="entry name" value="ABC_transporter-like_CS"/>
</dbReference>
<dbReference type="Pfam" id="PF00005">
    <property type="entry name" value="ABC_tran"/>
    <property type="match status" value="1"/>
</dbReference>
<dbReference type="InterPro" id="IPR003593">
    <property type="entry name" value="AAA+_ATPase"/>
</dbReference>
<dbReference type="Pfam" id="PF08352">
    <property type="entry name" value="oligo_HPY"/>
    <property type="match status" value="1"/>
</dbReference>
<name>A0ABS7NGF4_9RHOB</name>
<evidence type="ECO:0000256" key="5">
    <source>
        <dbReference type="ARBA" id="ARBA00022840"/>
    </source>
</evidence>
<comment type="subcellular location">
    <subcellularLocation>
        <location evidence="1">Cell inner membrane</location>
        <topology evidence="1">Peripheral membrane protein</topology>
    </subcellularLocation>
</comment>
<dbReference type="RefSeq" id="WP_222508606.1">
    <property type="nucleotide sequence ID" value="NZ_JAHVJA010000005.1"/>
</dbReference>
<dbReference type="InterPro" id="IPR003439">
    <property type="entry name" value="ABC_transporter-like_ATP-bd"/>
</dbReference>
<dbReference type="CDD" id="cd03257">
    <property type="entry name" value="ABC_NikE_OppD_transporters"/>
    <property type="match status" value="1"/>
</dbReference>
<gene>
    <name evidence="8" type="ORF">KUV26_12680</name>
</gene>
<dbReference type="InterPro" id="IPR013563">
    <property type="entry name" value="Oligopep_ABC_C"/>
</dbReference>
<dbReference type="PANTHER" id="PTHR43776">
    <property type="entry name" value="TRANSPORT ATP-BINDING PROTEIN"/>
    <property type="match status" value="1"/>
</dbReference>
<feature type="domain" description="ABC transporter" evidence="7">
    <location>
        <begin position="11"/>
        <end position="267"/>
    </location>
</feature>
<reference evidence="8 9" key="1">
    <citation type="submission" date="2021-06" db="EMBL/GenBank/DDBJ databases">
        <title>50 bacteria genomes isolated from Dapeng, Shenzhen, China.</title>
        <authorList>
            <person name="Zheng W."/>
            <person name="Yu S."/>
            <person name="Huang Y."/>
        </authorList>
    </citation>
    <scope>NUCLEOTIDE SEQUENCE [LARGE SCALE GENOMIC DNA]</scope>
    <source>
        <strain evidence="8 9">DP1N14-2</strain>
    </source>
</reference>
<accession>A0ABS7NGF4</accession>
<keyword evidence="9" id="KW-1185">Reference proteome</keyword>
<evidence type="ECO:0000313" key="8">
    <source>
        <dbReference type="EMBL" id="MBY6140294.1"/>
    </source>
</evidence>
<dbReference type="Proteomes" id="UP000766629">
    <property type="component" value="Unassembled WGS sequence"/>
</dbReference>
<dbReference type="SMART" id="SM00382">
    <property type="entry name" value="AAA"/>
    <property type="match status" value="1"/>
</dbReference>
<evidence type="ECO:0000259" key="7">
    <source>
        <dbReference type="PROSITE" id="PS50893"/>
    </source>
</evidence>
<feature type="compositionally biased region" description="Gly residues" evidence="6">
    <location>
        <begin position="341"/>
        <end position="351"/>
    </location>
</feature>
<sequence>MSSATDTQPLVSLTGLSKTFDLSPPLLNRLIERKGRRTLRAVDALNIDIPRGKTFSLVGESGCGKSTVAKLVVGLHGATSGSITFDGTDLTRLAAADRGAFRKRIQMIFQDPYASLNPRWRVRDIIAEPLRSFGITSSKQEERAEVGRLLEMVGLSARDGEKFPHEFSGGQRQRISIARAISSKPEFLVCDEPTSALDVSVQSQVLNLMRDLQDELGLTYLFISHDLAVVDFMSDYVGVMYLGRLVEAGPAEQIFAAPEHPYTRLLMDTVPDISLGRRDRAPAIGEVPNPITPPPGCSFNPRCPLATQRCREQSPALAARSSGTVVACHAVTGEPAAGSRPGAGGAAGTGTGTVAQRQPERGVA</sequence>